<name>A0ACB7T9W7_HYAAI</name>
<sequence length="280" mass="31271">MKIFHDSNRHLCATKTKDLIARRYWWPSISGDVESYVQSCHSCQAINARTKRSEECLNPRDVSNEPNTIILLDHIGPLNEMEDKGYVLVCIDHATRKLLSQAQNWKRILADAVFAINVAKSKQTGYSAFWLLHSYQPKLPGELNIGAIQSDIGESERLRSLAVARSEAKEKLKASQEYSIKRYSAKRDPPSLKVGDKVLCAIGPRRWTLDPRFEGPYESIGFLGENIALIRRTTALGSDGNKAVNIEQLCLYHERGDATAELADTSIGLQLGRGAEDSSI</sequence>
<evidence type="ECO:0000313" key="2">
    <source>
        <dbReference type="Proteomes" id="UP000821845"/>
    </source>
</evidence>
<dbReference type="EMBL" id="CM023481">
    <property type="protein sequence ID" value="KAH6943951.1"/>
    <property type="molecule type" value="Genomic_DNA"/>
</dbReference>
<reference evidence="1" key="1">
    <citation type="submission" date="2020-05" db="EMBL/GenBank/DDBJ databases">
        <title>Large-scale comparative analyses of tick genomes elucidate their genetic diversity and vector capacities.</title>
        <authorList>
            <person name="Jia N."/>
            <person name="Wang J."/>
            <person name="Shi W."/>
            <person name="Du L."/>
            <person name="Sun Y."/>
            <person name="Zhan W."/>
            <person name="Jiang J."/>
            <person name="Wang Q."/>
            <person name="Zhang B."/>
            <person name="Ji P."/>
            <person name="Sakyi L.B."/>
            <person name="Cui X."/>
            <person name="Yuan T."/>
            <person name="Jiang B."/>
            <person name="Yang W."/>
            <person name="Lam T.T.-Y."/>
            <person name="Chang Q."/>
            <person name="Ding S."/>
            <person name="Wang X."/>
            <person name="Zhu J."/>
            <person name="Ruan X."/>
            <person name="Zhao L."/>
            <person name="Wei J."/>
            <person name="Que T."/>
            <person name="Du C."/>
            <person name="Cheng J."/>
            <person name="Dai P."/>
            <person name="Han X."/>
            <person name="Huang E."/>
            <person name="Gao Y."/>
            <person name="Liu J."/>
            <person name="Shao H."/>
            <person name="Ye R."/>
            <person name="Li L."/>
            <person name="Wei W."/>
            <person name="Wang X."/>
            <person name="Wang C."/>
            <person name="Yang T."/>
            <person name="Huo Q."/>
            <person name="Li W."/>
            <person name="Guo W."/>
            <person name="Chen H."/>
            <person name="Zhou L."/>
            <person name="Ni X."/>
            <person name="Tian J."/>
            <person name="Zhou Y."/>
            <person name="Sheng Y."/>
            <person name="Liu T."/>
            <person name="Pan Y."/>
            <person name="Xia L."/>
            <person name="Li J."/>
            <person name="Zhao F."/>
            <person name="Cao W."/>
        </authorList>
    </citation>
    <scope>NUCLEOTIDE SEQUENCE</scope>
    <source>
        <strain evidence="1">Hyas-2018</strain>
    </source>
</reference>
<dbReference type="Proteomes" id="UP000821845">
    <property type="component" value="Chromosome 1"/>
</dbReference>
<comment type="caution">
    <text evidence="1">The sequence shown here is derived from an EMBL/GenBank/DDBJ whole genome shotgun (WGS) entry which is preliminary data.</text>
</comment>
<organism evidence="1 2">
    <name type="scientific">Hyalomma asiaticum</name>
    <name type="common">Tick</name>
    <dbReference type="NCBI Taxonomy" id="266040"/>
    <lineage>
        <taxon>Eukaryota</taxon>
        <taxon>Metazoa</taxon>
        <taxon>Ecdysozoa</taxon>
        <taxon>Arthropoda</taxon>
        <taxon>Chelicerata</taxon>
        <taxon>Arachnida</taxon>
        <taxon>Acari</taxon>
        <taxon>Parasitiformes</taxon>
        <taxon>Ixodida</taxon>
        <taxon>Ixodoidea</taxon>
        <taxon>Ixodidae</taxon>
        <taxon>Hyalomminae</taxon>
        <taxon>Hyalomma</taxon>
    </lineage>
</organism>
<evidence type="ECO:0000313" key="1">
    <source>
        <dbReference type="EMBL" id="KAH6943951.1"/>
    </source>
</evidence>
<proteinExistence type="predicted"/>
<protein>
    <submittedName>
        <fullName evidence="1">Uncharacterized protein</fullName>
    </submittedName>
</protein>
<gene>
    <name evidence="1" type="ORF">HPB50_000802</name>
</gene>
<accession>A0ACB7T9W7</accession>
<keyword evidence="2" id="KW-1185">Reference proteome</keyword>